<evidence type="ECO:0000313" key="2">
    <source>
        <dbReference type="EMBL" id="KAF6004776.1"/>
    </source>
</evidence>
<gene>
    <name evidence="2" type="ORF">F1559_001479</name>
</gene>
<sequence length="138" mass="15261">MFVGRSVFTTGGFSGVYVGHRKTSTEPLRKAPPRLLAEMSLDEEDFSSAPPAIRALLTKQKQSARTLFGRAQQGSEVHEKLWWLSGKDYVNPSGIMELAQELDKQKSATATDEPRGETPDPLQQDRGLPNETKDLSSE</sequence>
<comment type="caution">
    <text evidence="2">The sequence shown here is derived from an EMBL/GenBank/DDBJ whole genome shotgun (WGS) entry which is preliminary data.</text>
</comment>
<reference evidence="2 3" key="1">
    <citation type="journal article" date="2020" name="J. Phycol.">
        <title>Comparative genome analysis reveals Cyanidiococcus gen. nov., a new extremophilic red algal genus sister to Cyanidioschyzon (Cyanidioschyzonaceae, Rhodophyta).</title>
        <authorList>
            <person name="Liu S.-L."/>
            <person name="Chiang Y.-R."/>
            <person name="Yoon H.S."/>
            <person name="Fu H.-Y."/>
        </authorList>
    </citation>
    <scope>NUCLEOTIDE SEQUENCE [LARGE SCALE GENOMIC DNA]</scope>
    <source>
        <strain evidence="2 3">THAL066</strain>
    </source>
</reference>
<proteinExistence type="predicted"/>
<name>A0A7J7INT0_9RHOD</name>
<accession>A0A7J7INT0</accession>
<dbReference type="OrthoDB" id="10466788at2759"/>
<dbReference type="EMBL" id="VWRR01000002">
    <property type="protein sequence ID" value="KAF6004776.1"/>
    <property type="molecule type" value="Genomic_DNA"/>
</dbReference>
<evidence type="ECO:0000313" key="3">
    <source>
        <dbReference type="Proteomes" id="UP000530660"/>
    </source>
</evidence>
<dbReference type="Proteomes" id="UP000530660">
    <property type="component" value="Unassembled WGS sequence"/>
</dbReference>
<feature type="compositionally biased region" description="Basic and acidic residues" evidence="1">
    <location>
        <begin position="101"/>
        <end position="118"/>
    </location>
</feature>
<organism evidence="2 3">
    <name type="scientific">Cyanidiococcus yangmingshanensis</name>
    <dbReference type="NCBI Taxonomy" id="2690220"/>
    <lineage>
        <taxon>Eukaryota</taxon>
        <taxon>Rhodophyta</taxon>
        <taxon>Bangiophyceae</taxon>
        <taxon>Cyanidiales</taxon>
        <taxon>Cyanidiaceae</taxon>
        <taxon>Cyanidiococcus</taxon>
    </lineage>
</organism>
<protein>
    <submittedName>
        <fullName evidence="2">Uncharacterized protein</fullName>
    </submittedName>
</protein>
<dbReference type="AlphaFoldDB" id="A0A7J7INT0"/>
<feature type="region of interest" description="Disordered" evidence="1">
    <location>
        <begin position="100"/>
        <end position="138"/>
    </location>
</feature>
<evidence type="ECO:0000256" key="1">
    <source>
        <dbReference type="SAM" id="MobiDB-lite"/>
    </source>
</evidence>
<keyword evidence="3" id="KW-1185">Reference proteome</keyword>